<keyword evidence="3" id="KW-0804">Transcription</keyword>
<dbReference type="Proteomes" id="UP000186917">
    <property type="component" value="Unassembled WGS sequence"/>
</dbReference>
<dbReference type="GO" id="GO:0003700">
    <property type="term" value="F:DNA-binding transcription factor activity"/>
    <property type="evidence" value="ECO:0007669"/>
    <property type="project" value="InterPro"/>
</dbReference>
<dbReference type="Pfam" id="PF12833">
    <property type="entry name" value="HTH_18"/>
    <property type="match status" value="1"/>
</dbReference>
<feature type="transmembrane region" description="Helical" evidence="4">
    <location>
        <begin position="6"/>
        <end position="25"/>
    </location>
</feature>
<proteinExistence type="predicted"/>
<sequence length="386" mass="43604">MRLIDYLDILVFAGSIQGIITGILLRYAKPRRLSNRLLAVTVWLIALPGIHLCAHHVHFFDGSLATDWMHALVPWVAIMALGPLIYFYIRSVHEPAFVFKREYWRHFLPAGLDLVPKIVEILFLVNLVPVAWMHGREQLIGFLDTYNKYADLPRWLSLAYYIYLSGKYIRQVAPDSSAATWTKHFVVAMQLFVLVWFVYLVPYLIPAFSVVLAKRVGWFPVYIPLAVLIYWIGIAGYRHMLSIAYEVKPKVAEPGYARELLVQTAEKLTACMEADKLYLNPELDVAGLAQAIGVPAKLISATFNQHLNSNFSQFVNEYRVAAFQQKLQQPEAGELTLAGLAASCGFSSQATFQRIFKQLTGVTPAAYRKAGVQQPEEASNNAQIRI</sequence>
<gene>
    <name evidence="6" type="ORF">SAMN05421788_112149</name>
</gene>
<dbReference type="EMBL" id="FTOR01000012">
    <property type="protein sequence ID" value="SIT33420.1"/>
    <property type="molecule type" value="Genomic_DNA"/>
</dbReference>
<dbReference type="SUPFAM" id="SSF46689">
    <property type="entry name" value="Homeodomain-like"/>
    <property type="match status" value="1"/>
</dbReference>
<dbReference type="PANTHER" id="PTHR43280:SF29">
    <property type="entry name" value="ARAC-FAMILY TRANSCRIPTIONAL REGULATOR"/>
    <property type="match status" value="1"/>
</dbReference>
<keyword evidence="4" id="KW-0472">Membrane</keyword>
<dbReference type="PROSITE" id="PS01124">
    <property type="entry name" value="HTH_ARAC_FAMILY_2"/>
    <property type="match status" value="1"/>
</dbReference>
<accession>A0A173MLQ9</accession>
<keyword evidence="7" id="KW-1185">Reference proteome</keyword>
<keyword evidence="1" id="KW-0805">Transcription regulation</keyword>
<dbReference type="PANTHER" id="PTHR43280">
    <property type="entry name" value="ARAC-FAMILY TRANSCRIPTIONAL REGULATOR"/>
    <property type="match status" value="1"/>
</dbReference>
<evidence type="ECO:0000313" key="6">
    <source>
        <dbReference type="EMBL" id="SIT33420.1"/>
    </source>
</evidence>
<evidence type="ECO:0000259" key="5">
    <source>
        <dbReference type="PROSITE" id="PS01124"/>
    </source>
</evidence>
<dbReference type="Gene3D" id="1.10.10.60">
    <property type="entry name" value="Homeodomain-like"/>
    <property type="match status" value="1"/>
</dbReference>
<feature type="transmembrane region" description="Helical" evidence="4">
    <location>
        <begin position="217"/>
        <end position="237"/>
    </location>
</feature>
<feature type="transmembrane region" description="Helical" evidence="4">
    <location>
        <begin position="37"/>
        <end position="57"/>
    </location>
</feature>
<dbReference type="AlphaFoldDB" id="A0A173MLQ9"/>
<dbReference type="OrthoDB" id="5492415at2"/>
<feature type="domain" description="HTH araC/xylS-type" evidence="5">
    <location>
        <begin position="266"/>
        <end position="370"/>
    </location>
</feature>
<evidence type="ECO:0000313" key="7">
    <source>
        <dbReference type="Proteomes" id="UP000186917"/>
    </source>
</evidence>
<dbReference type="STRING" id="477680.SAMN05421788_112149"/>
<protein>
    <submittedName>
        <fullName evidence="6">AraC-type DNA-binding protein</fullName>
    </submittedName>
</protein>
<dbReference type="GO" id="GO:0043565">
    <property type="term" value="F:sequence-specific DNA binding"/>
    <property type="evidence" value="ECO:0007669"/>
    <property type="project" value="InterPro"/>
</dbReference>
<evidence type="ECO:0000256" key="4">
    <source>
        <dbReference type="SAM" id="Phobius"/>
    </source>
</evidence>
<keyword evidence="4" id="KW-1133">Transmembrane helix</keyword>
<keyword evidence="4" id="KW-0812">Transmembrane</keyword>
<dbReference type="SMART" id="SM00342">
    <property type="entry name" value="HTH_ARAC"/>
    <property type="match status" value="1"/>
</dbReference>
<organism evidence="6 7">
    <name type="scientific">Filimonas lacunae</name>
    <dbReference type="NCBI Taxonomy" id="477680"/>
    <lineage>
        <taxon>Bacteria</taxon>
        <taxon>Pseudomonadati</taxon>
        <taxon>Bacteroidota</taxon>
        <taxon>Chitinophagia</taxon>
        <taxon>Chitinophagales</taxon>
        <taxon>Chitinophagaceae</taxon>
        <taxon>Filimonas</taxon>
    </lineage>
</organism>
<reference evidence="7" key="1">
    <citation type="submission" date="2017-01" db="EMBL/GenBank/DDBJ databases">
        <authorList>
            <person name="Varghese N."/>
            <person name="Submissions S."/>
        </authorList>
    </citation>
    <scope>NUCLEOTIDE SEQUENCE [LARGE SCALE GENOMIC DNA]</scope>
    <source>
        <strain evidence="7">DSM 21054</strain>
    </source>
</reference>
<dbReference type="InterPro" id="IPR018060">
    <property type="entry name" value="HTH_AraC"/>
</dbReference>
<feature type="transmembrane region" description="Helical" evidence="4">
    <location>
        <begin position="181"/>
        <end position="205"/>
    </location>
</feature>
<keyword evidence="2 6" id="KW-0238">DNA-binding</keyword>
<dbReference type="RefSeq" id="WP_076382213.1">
    <property type="nucleotide sequence ID" value="NZ_AP017422.1"/>
</dbReference>
<dbReference type="PRINTS" id="PR00032">
    <property type="entry name" value="HTHARAC"/>
</dbReference>
<evidence type="ECO:0000256" key="1">
    <source>
        <dbReference type="ARBA" id="ARBA00023015"/>
    </source>
</evidence>
<evidence type="ECO:0000256" key="2">
    <source>
        <dbReference type="ARBA" id="ARBA00023125"/>
    </source>
</evidence>
<feature type="transmembrane region" description="Helical" evidence="4">
    <location>
        <begin position="69"/>
        <end position="89"/>
    </location>
</feature>
<name>A0A173MLQ9_9BACT</name>
<evidence type="ECO:0000256" key="3">
    <source>
        <dbReference type="ARBA" id="ARBA00023163"/>
    </source>
</evidence>
<dbReference type="KEGG" id="fln:FLA_4377"/>
<dbReference type="InterPro" id="IPR020449">
    <property type="entry name" value="Tscrpt_reg_AraC-type_HTH"/>
</dbReference>
<dbReference type="InterPro" id="IPR009057">
    <property type="entry name" value="Homeodomain-like_sf"/>
</dbReference>